<dbReference type="InterPro" id="IPR039261">
    <property type="entry name" value="FNR_nucleotide-bd"/>
</dbReference>
<organism evidence="2 3">
    <name type="scientific">Geofilum rubicundum JCM 15548</name>
    <dbReference type="NCBI Taxonomy" id="1236989"/>
    <lineage>
        <taxon>Bacteria</taxon>
        <taxon>Pseudomonadati</taxon>
        <taxon>Bacteroidota</taxon>
        <taxon>Bacteroidia</taxon>
        <taxon>Marinilabiliales</taxon>
        <taxon>Marinilabiliaceae</taxon>
        <taxon>Geofilum</taxon>
    </lineage>
</organism>
<dbReference type="GO" id="GO:0016491">
    <property type="term" value="F:oxidoreductase activity"/>
    <property type="evidence" value="ECO:0007669"/>
    <property type="project" value="InterPro"/>
</dbReference>
<comment type="caution">
    <text evidence="2">The sequence shown here is derived from an EMBL/GenBank/DDBJ whole genome shotgun (WGS) entry which is preliminary data.</text>
</comment>
<dbReference type="Gene3D" id="3.40.50.80">
    <property type="entry name" value="Nucleotide-binding domain of ferredoxin-NADP reductase (FNR) module"/>
    <property type="match status" value="1"/>
</dbReference>
<dbReference type="SUPFAM" id="SSF52343">
    <property type="entry name" value="Ferredoxin reductase-like, C-terminal NADP-linked domain"/>
    <property type="match status" value="1"/>
</dbReference>
<dbReference type="STRING" id="1236989.JCM15548_13504"/>
<sequence length="75" mass="8463">MEKELRQWLGDDFVNVLSDEKVDGMAHGFMDEKLIKENRVGSKVYVCGPPPMMDAVGDALKKMKVADEDVVTEEF</sequence>
<dbReference type="EMBL" id="BAZW01000039">
    <property type="protein sequence ID" value="GAO31166.1"/>
    <property type="molecule type" value="Genomic_DNA"/>
</dbReference>
<reference evidence="2 3" key="1">
    <citation type="journal article" date="2015" name="Microbes Environ.">
        <title>Distribution and evolution of nitrogen fixation genes in the phylum bacteroidetes.</title>
        <authorList>
            <person name="Inoue J."/>
            <person name="Oshima K."/>
            <person name="Suda W."/>
            <person name="Sakamoto M."/>
            <person name="Iino T."/>
            <person name="Noda S."/>
            <person name="Hongoh Y."/>
            <person name="Hattori M."/>
            <person name="Ohkuma M."/>
        </authorList>
    </citation>
    <scope>NUCLEOTIDE SEQUENCE [LARGE SCALE GENOMIC DNA]</scope>
    <source>
        <strain evidence="2">JCM 15548</strain>
    </source>
</reference>
<evidence type="ECO:0000313" key="2">
    <source>
        <dbReference type="EMBL" id="GAO31166.1"/>
    </source>
</evidence>
<dbReference type="Proteomes" id="UP000032900">
    <property type="component" value="Unassembled WGS sequence"/>
</dbReference>
<accession>A0A0E9M1A3</accession>
<dbReference type="InterPro" id="IPR001433">
    <property type="entry name" value="OxRdtase_FAD/NAD-bd"/>
</dbReference>
<protein>
    <recommendedName>
        <fullName evidence="1">Oxidoreductase FAD/NAD(P)-binding domain-containing protein</fullName>
    </recommendedName>
</protein>
<evidence type="ECO:0000259" key="1">
    <source>
        <dbReference type="Pfam" id="PF00175"/>
    </source>
</evidence>
<evidence type="ECO:0000313" key="3">
    <source>
        <dbReference type="Proteomes" id="UP000032900"/>
    </source>
</evidence>
<name>A0A0E9M1A3_9BACT</name>
<feature type="domain" description="Oxidoreductase FAD/NAD(P)-binding" evidence="1">
    <location>
        <begin position="13"/>
        <end position="56"/>
    </location>
</feature>
<gene>
    <name evidence="2" type="ORF">JCM15548_13504</name>
</gene>
<dbReference type="AlphaFoldDB" id="A0A0E9M1A3"/>
<proteinExistence type="predicted"/>
<dbReference type="Pfam" id="PF00175">
    <property type="entry name" value="NAD_binding_1"/>
    <property type="match status" value="1"/>
</dbReference>
<keyword evidence="3" id="KW-1185">Reference proteome</keyword>